<dbReference type="Gene3D" id="3.30.420.10">
    <property type="entry name" value="Ribonuclease H-like superfamily/Ribonuclease H"/>
    <property type="match status" value="1"/>
</dbReference>
<dbReference type="Proteomes" id="UP000054270">
    <property type="component" value="Unassembled WGS sequence"/>
</dbReference>
<organism evidence="2 3">
    <name type="scientific">Hypholoma sublateritium (strain FD-334 SS-4)</name>
    <dbReference type="NCBI Taxonomy" id="945553"/>
    <lineage>
        <taxon>Eukaryota</taxon>
        <taxon>Fungi</taxon>
        <taxon>Dikarya</taxon>
        <taxon>Basidiomycota</taxon>
        <taxon>Agaricomycotina</taxon>
        <taxon>Agaricomycetes</taxon>
        <taxon>Agaricomycetidae</taxon>
        <taxon>Agaricales</taxon>
        <taxon>Agaricineae</taxon>
        <taxon>Strophariaceae</taxon>
        <taxon>Hypholoma</taxon>
    </lineage>
</organism>
<proteinExistence type="predicted"/>
<dbReference type="PROSITE" id="PS50879">
    <property type="entry name" value="RNASE_H_1"/>
    <property type="match status" value="1"/>
</dbReference>
<dbReference type="InterPro" id="IPR036397">
    <property type="entry name" value="RNaseH_sf"/>
</dbReference>
<evidence type="ECO:0000313" key="2">
    <source>
        <dbReference type="EMBL" id="KJA12716.1"/>
    </source>
</evidence>
<dbReference type="OrthoDB" id="3265515at2759"/>
<dbReference type="OMA" id="PWSKSAV"/>
<dbReference type="AlphaFoldDB" id="A0A0D2N7I8"/>
<evidence type="ECO:0000259" key="1">
    <source>
        <dbReference type="PROSITE" id="PS50879"/>
    </source>
</evidence>
<dbReference type="GO" id="GO:0003676">
    <property type="term" value="F:nucleic acid binding"/>
    <property type="evidence" value="ECO:0007669"/>
    <property type="project" value="InterPro"/>
</dbReference>
<dbReference type="SUPFAM" id="SSF53098">
    <property type="entry name" value="Ribonuclease H-like"/>
    <property type="match status" value="1"/>
</dbReference>
<evidence type="ECO:0000313" key="3">
    <source>
        <dbReference type="Proteomes" id="UP000054270"/>
    </source>
</evidence>
<feature type="domain" description="RNase H type-1" evidence="1">
    <location>
        <begin position="1"/>
        <end position="46"/>
    </location>
</feature>
<dbReference type="InterPro" id="IPR012337">
    <property type="entry name" value="RNaseH-like_sf"/>
</dbReference>
<dbReference type="EMBL" id="KN817965">
    <property type="protein sequence ID" value="KJA12716.1"/>
    <property type="molecule type" value="Genomic_DNA"/>
</dbReference>
<accession>A0A0D2N7I8</accession>
<keyword evidence="3" id="KW-1185">Reference proteome</keyword>
<dbReference type="InterPro" id="IPR002156">
    <property type="entry name" value="RNaseH_domain"/>
</dbReference>
<dbReference type="GO" id="GO:0004523">
    <property type="term" value="F:RNA-DNA hybrid ribonuclease activity"/>
    <property type="evidence" value="ECO:0007669"/>
    <property type="project" value="InterPro"/>
</dbReference>
<dbReference type="STRING" id="945553.A0A0D2N7I8"/>
<sequence>MDALHADLAALRRRHRHLHLVVRWVPGHVDVAGNEAADKAACAAAAGDSSSLHRLPILLRSPLPHSKAAARQRYRANIRRLGAQVWSRSPRFERVNLLAPDI</sequence>
<reference evidence="3" key="1">
    <citation type="submission" date="2014-04" db="EMBL/GenBank/DDBJ databases">
        <title>Evolutionary Origins and Diversification of the Mycorrhizal Mutualists.</title>
        <authorList>
            <consortium name="DOE Joint Genome Institute"/>
            <consortium name="Mycorrhizal Genomics Consortium"/>
            <person name="Kohler A."/>
            <person name="Kuo A."/>
            <person name="Nagy L.G."/>
            <person name="Floudas D."/>
            <person name="Copeland A."/>
            <person name="Barry K.W."/>
            <person name="Cichocki N."/>
            <person name="Veneault-Fourrey C."/>
            <person name="LaButti K."/>
            <person name="Lindquist E.A."/>
            <person name="Lipzen A."/>
            <person name="Lundell T."/>
            <person name="Morin E."/>
            <person name="Murat C."/>
            <person name="Riley R."/>
            <person name="Ohm R."/>
            <person name="Sun H."/>
            <person name="Tunlid A."/>
            <person name="Henrissat B."/>
            <person name="Grigoriev I.V."/>
            <person name="Hibbett D.S."/>
            <person name="Martin F."/>
        </authorList>
    </citation>
    <scope>NUCLEOTIDE SEQUENCE [LARGE SCALE GENOMIC DNA]</scope>
    <source>
        <strain evidence="3">FD-334 SS-4</strain>
    </source>
</reference>
<gene>
    <name evidence="2" type="ORF">HYPSUDRAFT_152283</name>
</gene>
<feature type="non-terminal residue" evidence="2">
    <location>
        <position position="102"/>
    </location>
</feature>
<protein>
    <recommendedName>
        <fullName evidence="1">RNase H type-1 domain-containing protein</fullName>
    </recommendedName>
</protein>
<name>A0A0D2N7I8_HYPSF</name>